<dbReference type="EMBL" id="LAZR01051158">
    <property type="protein sequence ID" value="KKK85761.1"/>
    <property type="molecule type" value="Genomic_DNA"/>
</dbReference>
<accession>A0A0F9BMY6</accession>
<sequence length="25" mass="2885">MEVLRTPAERFAGLPGYPFEAKYLE</sequence>
<protein>
    <submittedName>
        <fullName evidence="1">Uncharacterized protein</fullName>
    </submittedName>
</protein>
<proteinExistence type="predicted"/>
<comment type="caution">
    <text evidence="1">The sequence shown here is derived from an EMBL/GenBank/DDBJ whole genome shotgun (WGS) entry which is preliminary data.</text>
</comment>
<evidence type="ECO:0000313" key="1">
    <source>
        <dbReference type="EMBL" id="KKK85761.1"/>
    </source>
</evidence>
<organism evidence="1">
    <name type="scientific">marine sediment metagenome</name>
    <dbReference type="NCBI Taxonomy" id="412755"/>
    <lineage>
        <taxon>unclassified sequences</taxon>
        <taxon>metagenomes</taxon>
        <taxon>ecological metagenomes</taxon>
    </lineage>
</organism>
<gene>
    <name evidence="1" type="ORF">LCGC14_2770080</name>
</gene>
<reference evidence="1" key="1">
    <citation type="journal article" date="2015" name="Nature">
        <title>Complex archaea that bridge the gap between prokaryotes and eukaryotes.</title>
        <authorList>
            <person name="Spang A."/>
            <person name="Saw J.H."/>
            <person name="Jorgensen S.L."/>
            <person name="Zaremba-Niedzwiedzka K."/>
            <person name="Martijn J."/>
            <person name="Lind A.E."/>
            <person name="van Eijk R."/>
            <person name="Schleper C."/>
            <person name="Guy L."/>
            <person name="Ettema T.J."/>
        </authorList>
    </citation>
    <scope>NUCLEOTIDE SEQUENCE</scope>
</reference>
<dbReference type="AlphaFoldDB" id="A0A0F9BMY6"/>
<feature type="non-terminal residue" evidence="1">
    <location>
        <position position="25"/>
    </location>
</feature>
<name>A0A0F9BMY6_9ZZZZ</name>